<feature type="region of interest" description="Disordered" evidence="1">
    <location>
        <begin position="81"/>
        <end position="105"/>
    </location>
</feature>
<evidence type="ECO:0000256" key="1">
    <source>
        <dbReference type="SAM" id="MobiDB-lite"/>
    </source>
</evidence>
<dbReference type="InterPro" id="IPR036412">
    <property type="entry name" value="HAD-like_sf"/>
</dbReference>
<sequence>MRKFKAAVFDWAGTRIDFGSFAPIGVFVRAFAEFGIKATIAQARAPMGSAKWDHIRAMMDMAPPRGAACLVEPGTATLTGETGAAWHQSETSAGDRAPGSACHAV</sequence>
<proteinExistence type="predicted"/>
<dbReference type="EMBL" id="SLXU01000001">
    <property type="protein sequence ID" value="TCP63000.1"/>
    <property type="molecule type" value="Genomic_DNA"/>
</dbReference>
<keyword evidence="3" id="KW-1185">Reference proteome</keyword>
<dbReference type="InterPro" id="IPR023198">
    <property type="entry name" value="PGP-like_dom2"/>
</dbReference>
<gene>
    <name evidence="2" type="ORF">EV663_101263</name>
</gene>
<reference evidence="2 3" key="1">
    <citation type="submission" date="2019-03" db="EMBL/GenBank/DDBJ databases">
        <title>Genomic Encyclopedia of Type Strains, Phase IV (KMG-IV): sequencing the most valuable type-strain genomes for metagenomic binning, comparative biology and taxonomic classification.</title>
        <authorList>
            <person name="Goeker M."/>
        </authorList>
    </citation>
    <scope>NUCLEOTIDE SEQUENCE [LARGE SCALE GENOMIC DNA]</scope>
    <source>
        <strain evidence="2 3">DSM 24766</strain>
    </source>
</reference>
<protein>
    <recommendedName>
        <fullName evidence="4">Phosphonoacetaldehyde hydrolase</fullName>
    </recommendedName>
</protein>
<dbReference type="Proteomes" id="UP000295050">
    <property type="component" value="Unassembled WGS sequence"/>
</dbReference>
<comment type="caution">
    <text evidence="2">The sequence shown here is derived from an EMBL/GenBank/DDBJ whole genome shotgun (WGS) entry which is preliminary data.</text>
</comment>
<dbReference type="Gene3D" id="1.10.150.240">
    <property type="entry name" value="Putative phosphatase, domain 2"/>
    <property type="match status" value="1"/>
</dbReference>
<accession>A0A4R2RH34</accession>
<dbReference type="SUPFAM" id="SSF56784">
    <property type="entry name" value="HAD-like"/>
    <property type="match status" value="1"/>
</dbReference>
<organism evidence="2 3">
    <name type="scientific">Rhodovulum bhavnagarense</name>
    <dbReference type="NCBI Taxonomy" id="992286"/>
    <lineage>
        <taxon>Bacteria</taxon>
        <taxon>Pseudomonadati</taxon>
        <taxon>Pseudomonadota</taxon>
        <taxon>Alphaproteobacteria</taxon>
        <taxon>Rhodobacterales</taxon>
        <taxon>Paracoccaceae</taxon>
        <taxon>Rhodovulum</taxon>
    </lineage>
</organism>
<name>A0A4R2RH34_9RHOB</name>
<evidence type="ECO:0008006" key="4">
    <source>
        <dbReference type="Google" id="ProtNLM"/>
    </source>
</evidence>
<dbReference type="AlphaFoldDB" id="A0A4R2RH34"/>
<evidence type="ECO:0000313" key="2">
    <source>
        <dbReference type="EMBL" id="TCP63000.1"/>
    </source>
</evidence>
<dbReference type="RefSeq" id="WP_243697844.1">
    <property type="nucleotide sequence ID" value="NZ_SLXU01000001.1"/>
</dbReference>
<evidence type="ECO:0000313" key="3">
    <source>
        <dbReference type="Proteomes" id="UP000295050"/>
    </source>
</evidence>